<name>A0A8H4W5F2_9HELO</name>
<dbReference type="InterPro" id="IPR044244">
    <property type="entry name" value="TTC27/Emw1"/>
</dbReference>
<comment type="caution">
    <text evidence="3">The sequence shown here is derived from an EMBL/GenBank/DDBJ whole genome shotgun (WGS) entry which is preliminary data.</text>
</comment>
<dbReference type="Proteomes" id="UP000566819">
    <property type="component" value="Unassembled WGS sequence"/>
</dbReference>
<keyword evidence="2" id="KW-0802">TPR repeat</keyword>
<dbReference type="OrthoDB" id="1936594at2759"/>
<evidence type="ECO:0000313" key="4">
    <source>
        <dbReference type="Proteomes" id="UP000566819"/>
    </source>
</evidence>
<keyword evidence="4" id="KW-1185">Reference proteome</keyword>
<sequence length="301" mass="33179">MTTNPSALGGKSFDALLFDLDSLKDIPELSIAIRSFLEGEYKAILQNSTSQTLFEKLSGTVTTLQAGHDTVFQDGSFQSENDAVFVLLTGLAAFNAFLQANVTGPPLDLQNVLPGKEPTVFRDRCLRSLDVDGVSVYQHIPHVELFCLARMVFTTFFPRIIQGSFIDCKWMRVRINAYHQRLLSGVSVGRLVDTITLQNVIEKGLTELEDEIFAPTSSLSTESKAQFLLEKAQIHIMQGLDIKAKDDVQRATATSGLSYALSGALGKRTKFQQNDISQLVVFAKSRDPNYSSTENSTNSPE</sequence>
<dbReference type="PANTHER" id="PTHR16193:SF0">
    <property type="entry name" value="TETRATRICOPEPTIDE REPEAT PROTEIN 27"/>
    <property type="match status" value="1"/>
</dbReference>
<dbReference type="EMBL" id="JAAMPI010000207">
    <property type="protein sequence ID" value="KAF4634121.1"/>
    <property type="molecule type" value="Genomic_DNA"/>
</dbReference>
<dbReference type="PANTHER" id="PTHR16193">
    <property type="entry name" value="TETRATRICOPEPTIDE REPEAT PROTEIN 27"/>
    <property type="match status" value="1"/>
</dbReference>
<evidence type="ECO:0000256" key="1">
    <source>
        <dbReference type="ARBA" id="ARBA00022737"/>
    </source>
</evidence>
<proteinExistence type="predicted"/>
<keyword evidence="1" id="KW-0677">Repeat</keyword>
<accession>A0A8H4W5F2</accession>
<dbReference type="AlphaFoldDB" id="A0A8H4W5F2"/>
<gene>
    <name evidence="3" type="ORF">G7Y89_g3987</name>
</gene>
<protein>
    <submittedName>
        <fullName evidence="3">Uncharacterized protein</fullName>
    </submittedName>
</protein>
<organism evidence="3 4">
    <name type="scientific">Cudoniella acicularis</name>
    <dbReference type="NCBI Taxonomy" id="354080"/>
    <lineage>
        <taxon>Eukaryota</taxon>
        <taxon>Fungi</taxon>
        <taxon>Dikarya</taxon>
        <taxon>Ascomycota</taxon>
        <taxon>Pezizomycotina</taxon>
        <taxon>Leotiomycetes</taxon>
        <taxon>Helotiales</taxon>
        <taxon>Tricladiaceae</taxon>
        <taxon>Cudoniella</taxon>
    </lineage>
</organism>
<reference evidence="3 4" key="1">
    <citation type="submission" date="2020-03" db="EMBL/GenBank/DDBJ databases">
        <title>Draft Genome Sequence of Cudoniella acicularis.</title>
        <authorList>
            <person name="Buettner E."/>
            <person name="Kellner H."/>
        </authorList>
    </citation>
    <scope>NUCLEOTIDE SEQUENCE [LARGE SCALE GENOMIC DNA]</scope>
    <source>
        <strain evidence="3 4">DSM 108380</strain>
    </source>
</reference>
<evidence type="ECO:0000313" key="3">
    <source>
        <dbReference type="EMBL" id="KAF4634121.1"/>
    </source>
</evidence>
<evidence type="ECO:0000256" key="2">
    <source>
        <dbReference type="ARBA" id="ARBA00022803"/>
    </source>
</evidence>